<comment type="subcellular location">
    <subcellularLocation>
        <location evidence="1">Cell outer membrane</location>
        <topology evidence="1">Multi-pass membrane protein</topology>
    </subcellularLocation>
</comment>
<evidence type="ECO:0000256" key="5">
    <source>
        <dbReference type="ARBA" id="ARBA00022729"/>
    </source>
</evidence>
<dbReference type="EMBL" id="UAQP01000014">
    <property type="protein sequence ID" value="SPU55754.1"/>
    <property type="molecule type" value="Genomic_DNA"/>
</dbReference>
<keyword evidence="5 8" id="KW-0732">Signal</keyword>
<keyword evidence="7" id="KW-0998">Cell outer membrane</keyword>
<organism evidence="9 10">
    <name type="scientific">Brevundimonas vesicularis</name>
    <name type="common">Pseudomonas vesicularis</name>
    <dbReference type="NCBI Taxonomy" id="41276"/>
    <lineage>
        <taxon>Bacteria</taxon>
        <taxon>Pseudomonadati</taxon>
        <taxon>Pseudomonadota</taxon>
        <taxon>Alphaproteobacteria</taxon>
        <taxon>Caulobacterales</taxon>
        <taxon>Caulobacteraceae</taxon>
        <taxon>Brevundimonas</taxon>
    </lineage>
</organism>
<dbReference type="Pfam" id="PF03349">
    <property type="entry name" value="Toluene_X"/>
    <property type="match status" value="1"/>
</dbReference>
<dbReference type="AlphaFoldDB" id="A0A2X1BYA3"/>
<feature type="signal peptide" evidence="8">
    <location>
        <begin position="1"/>
        <end position="28"/>
    </location>
</feature>
<dbReference type="GO" id="GO:0015483">
    <property type="term" value="F:long-chain fatty acid transporting porin activity"/>
    <property type="evidence" value="ECO:0007669"/>
    <property type="project" value="TreeGrafter"/>
</dbReference>
<evidence type="ECO:0000313" key="9">
    <source>
        <dbReference type="EMBL" id="SPU55754.1"/>
    </source>
</evidence>
<gene>
    <name evidence="9" type="primary">fadL</name>
    <name evidence="9" type="ORF">NCTC11166_03156</name>
</gene>
<feature type="chain" id="PRO_5016180117" evidence="8">
    <location>
        <begin position="29"/>
        <end position="450"/>
    </location>
</feature>
<comment type="similarity">
    <text evidence="2">Belongs to the OmpP1/FadL family.</text>
</comment>
<accession>A0A2X1BYA3</accession>
<dbReference type="Proteomes" id="UP000251186">
    <property type="component" value="Unassembled WGS sequence"/>
</dbReference>
<evidence type="ECO:0000256" key="1">
    <source>
        <dbReference type="ARBA" id="ARBA00004571"/>
    </source>
</evidence>
<evidence type="ECO:0000256" key="2">
    <source>
        <dbReference type="ARBA" id="ARBA00008163"/>
    </source>
</evidence>
<dbReference type="Gene3D" id="2.40.160.60">
    <property type="entry name" value="Outer membrane protein transport protein (OMPP1/FadL/TodX)"/>
    <property type="match status" value="1"/>
</dbReference>
<evidence type="ECO:0000256" key="4">
    <source>
        <dbReference type="ARBA" id="ARBA00022692"/>
    </source>
</evidence>
<dbReference type="PANTHER" id="PTHR35093">
    <property type="entry name" value="OUTER MEMBRANE PROTEIN NMB0088-RELATED"/>
    <property type="match status" value="1"/>
</dbReference>
<dbReference type="PANTHER" id="PTHR35093:SF3">
    <property type="entry name" value="LONG-CHAIN FATTY ACID TRANSPORT PROTEIN"/>
    <property type="match status" value="1"/>
</dbReference>
<dbReference type="SUPFAM" id="SSF56935">
    <property type="entry name" value="Porins"/>
    <property type="match status" value="1"/>
</dbReference>
<keyword evidence="6" id="KW-0472">Membrane</keyword>
<dbReference type="RefSeq" id="WP_181669216.1">
    <property type="nucleotide sequence ID" value="NZ_UAQP01000014.1"/>
</dbReference>
<evidence type="ECO:0000256" key="3">
    <source>
        <dbReference type="ARBA" id="ARBA00022452"/>
    </source>
</evidence>
<dbReference type="InterPro" id="IPR005017">
    <property type="entry name" value="OMPP1/FadL/TodX"/>
</dbReference>
<sequence length="450" mass="47447">MTSRNFARVGGIALTTALLAGVAAPAMAGSFYVQEQSTRGQGRANAGVGADKGVQSLWWNPAAIAGTQREVYVGAHGLILDSDVDNTGSTLTYNVPVAGVGVVSRTYPVNGDPHVHDVVESGIVPNFAVSMPIGDRFNVGLAVQAPYNFTTKYLPDDFARYDALTSELRSANVSLVAAMTVTDWLDIGAGFDAQYAKATLSSALPNAPIPAVLSPAYVVSPSTDGRNQLEGDGWDYGWNAGAQMHFGKLDLGLSYRSEIKHELEGSVNISGLAGVLAGANVSADGQASFTTPWYATVSARYAVNDRLTLNAQVNQIGWSEFDAIRVTYGATGASTIVQDYDDVTTGAIGFDYKIDPSMTFRAGLGYDPTPTPDDHRTARIPDGDRWLYAAGLSKTVGSMTFDGAVTYIDIDTATINDTRDVYGNGLVVSNLRGEAQGSGVGFSLGATWNF</sequence>
<evidence type="ECO:0000313" key="10">
    <source>
        <dbReference type="Proteomes" id="UP000251186"/>
    </source>
</evidence>
<protein>
    <submittedName>
        <fullName evidence="9">Outer membrane flp protein</fullName>
    </submittedName>
</protein>
<proteinExistence type="inferred from homology"/>
<reference evidence="9 10" key="1">
    <citation type="submission" date="2018-06" db="EMBL/GenBank/DDBJ databases">
        <authorList>
            <consortium name="Pathogen Informatics"/>
            <person name="Doyle S."/>
        </authorList>
    </citation>
    <scope>NUCLEOTIDE SEQUENCE [LARGE SCALE GENOMIC DNA]</scope>
    <source>
        <strain evidence="9 10">NCTC11166</strain>
    </source>
</reference>
<dbReference type="GO" id="GO:0009279">
    <property type="term" value="C:cell outer membrane"/>
    <property type="evidence" value="ECO:0007669"/>
    <property type="project" value="UniProtKB-SubCell"/>
</dbReference>
<evidence type="ECO:0000256" key="7">
    <source>
        <dbReference type="ARBA" id="ARBA00023237"/>
    </source>
</evidence>
<keyword evidence="4" id="KW-0812">Transmembrane</keyword>
<evidence type="ECO:0000256" key="8">
    <source>
        <dbReference type="SAM" id="SignalP"/>
    </source>
</evidence>
<keyword evidence="3" id="KW-1134">Transmembrane beta strand</keyword>
<name>A0A2X1BYA3_BREVE</name>
<evidence type="ECO:0000256" key="6">
    <source>
        <dbReference type="ARBA" id="ARBA00023136"/>
    </source>
</evidence>